<proteinExistence type="predicted"/>
<name>A0ABS2TTK4_9ACTN</name>
<organism evidence="2 3">
    <name type="scientific">Actinacidiphila acididurans</name>
    <dbReference type="NCBI Taxonomy" id="2784346"/>
    <lineage>
        <taxon>Bacteria</taxon>
        <taxon>Bacillati</taxon>
        <taxon>Actinomycetota</taxon>
        <taxon>Actinomycetes</taxon>
        <taxon>Kitasatosporales</taxon>
        <taxon>Streptomycetaceae</taxon>
        <taxon>Actinacidiphila</taxon>
    </lineage>
</organism>
<keyword evidence="3" id="KW-1185">Reference proteome</keyword>
<dbReference type="RefSeq" id="WP_205358511.1">
    <property type="nucleotide sequence ID" value="NZ_JADKYB010000009.1"/>
</dbReference>
<dbReference type="Proteomes" id="UP000749040">
    <property type="component" value="Unassembled WGS sequence"/>
</dbReference>
<keyword evidence="1" id="KW-0175">Coiled coil</keyword>
<evidence type="ECO:0000256" key="1">
    <source>
        <dbReference type="SAM" id="Coils"/>
    </source>
</evidence>
<evidence type="ECO:0000313" key="2">
    <source>
        <dbReference type="EMBL" id="MBM9506661.1"/>
    </source>
</evidence>
<feature type="coiled-coil region" evidence="1">
    <location>
        <begin position="42"/>
        <end position="76"/>
    </location>
</feature>
<gene>
    <name evidence="2" type="ORF">ITX44_19290</name>
</gene>
<reference evidence="2 3" key="1">
    <citation type="submission" date="2021-01" db="EMBL/GenBank/DDBJ databases">
        <title>Streptomyces acididurans sp. nov., isolated from a peat swamp forest soil.</title>
        <authorList>
            <person name="Chantavorakit T."/>
            <person name="Duangmal K."/>
        </authorList>
    </citation>
    <scope>NUCLEOTIDE SEQUENCE [LARGE SCALE GENOMIC DNA]</scope>
    <source>
        <strain evidence="2 3">KK5PA1</strain>
    </source>
</reference>
<dbReference type="EMBL" id="JADKYB010000009">
    <property type="protein sequence ID" value="MBM9506661.1"/>
    <property type="molecule type" value="Genomic_DNA"/>
</dbReference>
<sequence length="104" mass="12548">MMTTLDRLQQHGPMGPVWFRVAQERGQEPEPLLQALTDTHTAAEYRQRRKQCQRAAEAEKQRREAAEQQLLDEQWERAQWFEKRKRKMKKLARLWDEAATDDER</sequence>
<evidence type="ECO:0000313" key="3">
    <source>
        <dbReference type="Proteomes" id="UP000749040"/>
    </source>
</evidence>
<protein>
    <submittedName>
        <fullName evidence="2">Uncharacterized protein</fullName>
    </submittedName>
</protein>
<comment type="caution">
    <text evidence="2">The sequence shown here is derived from an EMBL/GenBank/DDBJ whole genome shotgun (WGS) entry which is preliminary data.</text>
</comment>
<accession>A0ABS2TTK4</accession>